<dbReference type="SUPFAM" id="SSF52402">
    <property type="entry name" value="Adenine nucleotide alpha hydrolases-like"/>
    <property type="match status" value="1"/>
</dbReference>
<name>A0ABS8TBA8_DATST</name>
<keyword evidence="6" id="KW-1185">Reference proteome</keyword>
<gene>
    <name evidence="5" type="ORF">HAX54_005933</name>
</gene>
<reference evidence="5 6" key="1">
    <citation type="journal article" date="2021" name="BMC Genomics">
        <title>Datura genome reveals duplications of psychoactive alkaloid biosynthetic genes and high mutation rate following tissue culture.</title>
        <authorList>
            <person name="Rajewski A."/>
            <person name="Carter-House D."/>
            <person name="Stajich J."/>
            <person name="Litt A."/>
        </authorList>
    </citation>
    <scope>NUCLEOTIDE SEQUENCE [LARGE SCALE GENOMIC DNA]</scope>
    <source>
        <strain evidence="5">AR-01</strain>
    </source>
</reference>
<comment type="caution">
    <text evidence="5">The sequence shown here is derived from an EMBL/GenBank/DDBJ whole genome shotgun (WGS) entry which is preliminary data.</text>
</comment>
<organism evidence="5 6">
    <name type="scientific">Datura stramonium</name>
    <name type="common">Jimsonweed</name>
    <name type="synonym">Common thornapple</name>
    <dbReference type="NCBI Taxonomy" id="4076"/>
    <lineage>
        <taxon>Eukaryota</taxon>
        <taxon>Viridiplantae</taxon>
        <taxon>Streptophyta</taxon>
        <taxon>Embryophyta</taxon>
        <taxon>Tracheophyta</taxon>
        <taxon>Spermatophyta</taxon>
        <taxon>Magnoliopsida</taxon>
        <taxon>eudicotyledons</taxon>
        <taxon>Gunneridae</taxon>
        <taxon>Pentapetalae</taxon>
        <taxon>asterids</taxon>
        <taxon>lamiids</taxon>
        <taxon>Solanales</taxon>
        <taxon>Solanaceae</taxon>
        <taxon>Solanoideae</taxon>
        <taxon>Datureae</taxon>
        <taxon>Datura</taxon>
    </lineage>
</organism>
<dbReference type="InterPro" id="IPR014729">
    <property type="entry name" value="Rossmann-like_a/b/a_fold"/>
</dbReference>
<protein>
    <recommendedName>
        <fullName evidence="2">RING-type E3 ubiquitin transferase</fullName>
        <ecNumber evidence="2">2.3.2.27</ecNumber>
    </recommendedName>
</protein>
<dbReference type="Proteomes" id="UP000823775">
    <property type="component" value="Unassembled WGS sequence"/>
</dbReference>
<evidence type="ECO:0000313" key="5">
    <source>
        <dbReference type="EMBL" id="MCD7468121.1"/>
    </source>
</evidence>
<feature type="coiled-coil region" evidence="4">
    <location>
        <begin position="258"/>
        <end position="306"/>
    </location>
</feature>
<dbReference type="EMBL" id="JACEIK010001298">
    <property type="protein sequence ID" value="MCD7468121.1"/>
    <property type="molecule type" value="Genomic_DNA"/>
</dbReference>
<evidence type="ECO:0000313" key="6">
    <source>
        <dbReference type="Proteomes" id="UP000823775"/>
    </source>
</evidence>
<keyword evidence="3" id="KW-0833">Ubl conjugation pathway</keyword>
<dbReference type="PANTHER" id="PTHR45647:SF65">
    <property type="entry name" value="U-BOX DOMAIN-CONTAINING PROTEIN KINASE FAMILY PROTEIN"/>
    <property type="match status" value="1"/>
</dbReference>
<proteinExistence type="predicted"/>
<dbReference type="InterPro" id="IPR051348">
    <property type="entry name" value="U-box_ubiquitin_ligases"/>
</dbReference>
<accession>A0ABS8TBA8</accession>
<dbReference type="EC" id="2.3.2.27" evidence="2"/>
<evidence type="ECO:0000256" key="4">
    <source>
        <dbReference type="SAM" id="Coils"/>
    </source>
</evidence>
<comment type="catalytic activity">
    <reaction evidence="1">
        <text>S-ubiquitinyl-[E2 ubiquitin-conjugating enzyme]-L-cysteine + [acceptor protein]-L-lysine = [E2 ubiquitin-conjugating enzyme]-L-cysteine + N(6)-ubiquitinyl-[acceptor protein]-L-lysine.</text>
        <dbReference type="EC" id="2.3.2.27"/>
    </reaction>
</comment>
<keyword evidence="4" id="KW-0175">Coiled coil</keyword>
<evidence type="ECO:0000256" key="1">
    <source>
        <dbReference type="ARBA" id="ARBA00000900"/>
    </source>
</evidence>
<sequence length="315" mass="34977">MKVDGDGPPSAAAAMVNVAVAVKTAEGRGSQRAVRWAIEKLLPKAHRFFLIHVMPTITAVPTPCKSSAIKDRIFNLTGESIPVNELDDSVVKMYIEDLRAKCEEIFVPFKNLYKRRSVETVVLEGDNPATVLLKYVAQAGIDSLVLGSSSPSYFGRRQKDGETELHTIKQQESSASCVPLEFHSRASSLSDFTHLNSPASLHGNTSNHISPQLRYIQNLEKSAADIQVEVGRLHLELQNTITLYNQTCEHLIHAQNKVQLLSSECREETRRVNAAKEREESLRKTAAEVKKKHVEIEKEVEIARKLLAKEACGEA</sequence>
<dbReference type="Gene3D" id="3.40.50.620">
    <property type="entry name" value="HUPs"/>
    <property type="match status" value="1"/>
</dbReference>
<evidence type="ECO:0000256" key="2">
    <source>
        <dbReference type="ARBA" id="ARBA00012483"/>
    </source>
</evidence>
<evidence type="ECO:0000256" key="3">
    <source>
        <dbReference type="ARBA" id="ARBA00022786"/>
    </source>
</evidence>
<dbReference type="PANTHER" id="PTHR45647">
    <property type="entry name" value="OS02G0152300 PROTEIN"/>
    <property type="match status" value="1"/>
</dbReference>